<evidence type="ECO:0000256" key="1">
    <source>
        <dbReference type="SAM" id="MobiDB-lite"/>
    </source>
</evidence>
<feature type="region of interest" description="Disordered" evidence="1">
    <location>
        <begin position="442"/>
        <end position="566"/>
    </location>
</feature>
<feature type="region of interest" description="Disordered" evidence="1">
    <location>
        <begin position="189"/>
        <end position="304"/>
    </location>
</feature>
<name>A0A7E4ZS84_PANRE</name>
<keyword evidence="2" id="KW-1185">Reference proteome</keyword>
<feature type="compositionally biased region" description="Polar residues" evidence="1">
    <location>
        <begin position="546"/>
        <end position="566"/>
    </location>
</feature>
<reference evidence="2" key="1">
    <citation type="journal article" date="2013" name="Genetics">
        <title>The draft genome and transcriptome of Panagrellus redivivus are shaped by the harsh demands of a free-living lifestyle.</title>
        <authorList>
            <person name="Srinivasan J."/>
            <person name="Dillman A.R."/>
            <person name="Macchietto M.G."/>
            <person name="Heikkinen L."/>
            <person name="Lakso M."/>
            <person name="Fracchia K.M."/>
            <person name="Antoshechkin I."/>
            <person name="Mortazavi A."/>
            <person name="Wong G."/>
            <person name="Sternberg P.W."/>
        </authorList>
    </citation>
    <scope>NUCLEOTIDE SEQUENCE [LARGE SCALE GENOMIC DNA]</scope>
    <source>
        <strain evidence="2">MT8872</strain>
    </source>
</reference>
<feature type="compositionally biased region" description="Basic residues" evidence="1">
    <location>
        <begin position="45"/>
        <end position="57"/>
    </location>
</feature>
<feature type="region of interest" description="Disordered" evidence="1">
    <location>
        <begin position="586"/>
        <end position="664"/>
    </location>
</feature>
<feature type="compositionally biased region" description="Low complexity" evidence="1">
    <location>
        <begin position="410"/>
        <end position="423"/>
    </location>
</feature>
<feature type="compositionally biased region" description="Low complexity" evidence="1">
    <location>
        <begin position="528"/>
        <end position="539"/>
    </location>
</feature>
<feature type="compositionally biased region" description="Low complexity" evidence="1">
    <location>
        <begin position="492"/>
        <end position="501"/>
    </location>
</feature>
<feature type="compositionally biased region" description="Basic and acidic residues" evidence="1">
    <location>
        <begin position="347"/>
        <end position="368"/>
    </location>
</feature>
<feature type="compositionally biased region" description="Low complexity" evidence="1">
    <location>
        <begin position="586"/>
        <end position="619"/>
    </location>
</feature>
<feature type="compositionally biased region" description="Basic and acidic residues" evidence="1">
    <location>
        <begin position="1"/>
        <end position="23"/>
    </location>
</feature>
<accession>A0A7E4ZS84</accession>
<organism evidence="2 3">
    <name type="scientific">Panagrellus redivivus</name>
    <name type="common">Microworm</name>
    <dbReference type="NCBI Taxonomy" id="6233"/>
    <lineage>
        <taxon>Eukaryota</taxon>
        <taxon>Metazoa</taxon>
        <taxon>Ecdysozoa</taxon>
        <taxon>Nematoda</taxon>
        <taxon>Chromadorea</taxon>
        <taxon>Rhabditida</taxon>
        <taxon>Tylenchina</taxon>
        <taxon>Panagrolaimomorpha</taxon>
        <taxon>Panagrolaimoidea</taxon>
        <taxon>Panagrolaimidae</taxon>
        <taxon>Panagrellus</taxon>
    </lineage>
</organism>
<dbReference type="WBParaSite" id="Pan_g14052.t1">
    <property type="protein sequence ID" value="Pan_g14052.t1"/>
    <property type="gene ID" value="Pan_g14052"/>
</dbReference>
<sequence>MAETSPRKEGRRYDREMVGRRTIEQIQKTSGERRVGFAKEPPVLRKSRTRSQSKSPRKAVSTTIPATPATEIETDTPRSTSSGPTGFASRELAPEAPLCVPEVDDATPRAATTDETVVFPPPPPKYTKLDENPPPPPYIFPAPTCLEAHDSVEPVSKQHSKSAEDLSPPKLQPAIFERVKLSESASEQLARHGYISPRKRITKFTSGQTRHNRSNSTDRTTFATVEPTYIPSKLNKPPSPRKPRSTSVEATPMTRLNYDIGYGGPKKPENDDSWLPPPPPDLIPKNVPASLQPRGTATEPVIRNVPITHLSTEAIPKKVKQDVYSALGPRKAKPVIPSTAPPAYSKSTEDVSKSGRASTKTDDRKVNEAARGSSKTSKSGPAEDLLKTEPSKPTLTKSMYSKVPDIHIPTVSTQSTSHKQTSKPYSDVPSVSELYEVPTVTKSVQEPMPPLTSVLKPSKTFTTPKTPPTVPTHSTLPDPIPLSDIPSLFQHSSSSSSSISSKTPYQLPPASTKLPSKPSDASNIFHHTTPSDTSTSSSLPDPPQFLPSQPSSDILNLFKTPSTTSNQPIPTLFKPFYIIVPPAAPAHATPSPTPTVTSLFKRPTTSTKPPTTAPSTTAPTPIPTFNSSLRASFTRKKPPLPPKRTTSIHETTRLPSPTGSDASDVSFDTFLQGKSVFEQRNPIDPNVRVVAENSKLHFFGFLP</sequence>
<feature type="compositionally biased region" description="Polar residues" evidence="1">
    <location>
        <begin position="653"/>
        <end position="663"/>
    </location>
</feature>
<feature type="region of interest" description="Disordered" evidence="1">
    <location>
        <begin position="327"/>
        <end position="430"/>
    </location>
</feature>
<protein>
    <submittedName>
        <fullName evidence="3">WH2 domain-containing protein</fullName>
    </submittedName>
</protein>
<dbReference type="Proteomes" id="UP000492821">
    <property type="component" value="Unassembled WGS sequence"/>
</dbReference>
<reference evidence="3" key="2">
    <citation type="submission" date="2020-10" db="UniProtKB">
        <authorList>
            <consortium name="WormBaseParasite"/>
        </authorList>
    </citation>
    <scope>IDENTIFICATION</scope>
</reference>
<feature type="region of interest" description="Disordered" evidence="1">
    <location>
        <begin position="1"/>
        <end position="144"/>
    </location>
</feature>
<feature type="compositionally biased region" description="Polar residues" evidence="1">
    <location>
        <begin position="203"/>
        <end position="223"/>
    </location>
</feature>
<evidence type="ECO:0000313" key="3">
    <source>
        <dbReference type="WBParaSite" id="Pan_g14052.t1"/>
    </source>
</evidence>
<evidence type="ECO:0000313" key="2">
    <source>
        <dbReference type="Proteomes" id="UP000492821"/>
    </source>
</evidence>
<dbReference type="AlphaFoldDB" id="A0A7E4ZS84"/>
<proteinExistence type="predicted"/>